<dbReference type="Gene3D" id="3.40.190.10">
    <property type="entry name" value="Periplasmic binding protein-like II"/>
    <property type="match status" value="2"/>
</dbReference>
<comment type="similarity">
    <text evidence="1">Belongs to the LysR transcriptional regulatory family.</text>
</comment>
<dbReference type="SUPFAM" id="SSF46785">
    <property type="entry name" value="Winged helix' DNA-binding domain"/>
    <property type="match status" value="1"/>
</dbReference>
<dbReference type="Proteomes" id="UP000185161">
    <property type="component" value="Chromosome"/>
</dbReference>
<dbReference type="InterPro" id="IPR037417">
    <property type="entry name" value="SyrM_PBP2"/>
</dbReference>
<keyword evidence="2" id="KW-0805">Transcription regulation</keyword>
<evidence type="ECO:0000256" key="4">
    <source>
        <dbReference type="ARBA" id="ARBA00023163"/>
    </source>
</evidence>
<evidence type="ECO:0000256" key="2">
    <source>
        <dbReference type="ARBA" id="ARBA00023015"/>
    </source>
</evidence>
<dbReference type="EMBL" id="CP018820">
    <property type="protein sequence ID" value="APR52097.1"/>
    <property type="molecule type" value="Genomic_DNA"/>
</dbReference>
<dbReference type="SUPFAM" id="SSF53850">
    <property type="entry name" value="Periplasmic binding protein-like II"/>
    <property type="match status" value="1"/>
</dbReference>
<dbReference type="CDD" id="cd08467">
    <property type="entry name" value="PBP2_SyrM"/>
    <property type="match status" value="1"/>
</dbReference>
<dbReference type="Pfam" id="PF03466">
    <property type="entry name" value="LysR_substrate"/>
    <property type="match status" value="1"/>
</dbReference>
<sequence>MRYDLNLLPIFVALMEERSVTRAAERLGMTQPALSNALARLRLMLKDQLFIRERYGIQPTAIALELAPQIADALASLDDAVLGQQDFDPASTERLFTIAPNGYVEFVIVPALVARLAEVAPGIKLRLTPYGNDLTETGVVSGTTAMVLGRITDPPDNLVVQHLMDEGLECVVRAGHPDIAEAITREQFENVRHVNVVPPGRMRAGLFQALAQNNLKREVALSVTNFFAVAEMIAVTDYVATLPRLICRRLAQDPRLRILSAPVDLGSFPVEMAWHVRYRHDPAHRWLRGLVGQVIGELAGEIGGT</sequence>
<keyword evidence="3" id="KW-0238">DNA-binding</keyword>
<dbReference type="Pfam" id="PF00126">
    <property type="entry name" value="HTH_1"/>
    <property type="match status" value="1"/>
</dbReference>
<dbReference type="InterPro" id="IPR005119">
    <property type="entry name" value="LysR_subst-bd"/>
</dbReference>
<dbReference type="PRINTS" id="PR00039">
    <property type="entry name" value="HTHLYSR"/>
</dbReference>
<organism evidence="6 8">
    <name type="scientific">Sphingomonas koreensis</name>
    <dbReference type="NCBI Taxonomy" id="93064"/>
    <lineage>
        <taxon>Bacteria</taxon>
        <taxon>Pseudomonadati</taxon>
        <taxon>Pseudomonadota</taxon>
        <taxon>Alphaproteobacteria</taxon>
        <taxon>Sphingomonadales</taxon>
        <taxon>Sphingomonadaceae</taxon>
        <taxon>Sphingomonas</taxon>
    </lineage>
</organism>
<dbReference type="Gene3D" id="1.10.10.10">
    <property type="entry name" value="Winged helix-like DNA-binding domain superfamily/Winged helix DNA-binding domain"/>
    <property type="match status" value="1"/>
</dbReference>
<dbReference type="PANTHER" id="PTHR30118:SF15">
    <property type="entry name" value="TRANSCRIPTIONAL REGULATORY PROTEIN"/>
    <property type="match status" value="1"/>
</dbReference>
<reference evidence="6" key="1">
    <citation type="submission" date="2016-12" db="EMBL/GenBank/DDBJ databases">
        <title>Whole genome sequencing of Sphingomonas koreensis.</title>
        <authorList>
            <person name="Conlan S."/>
            <person name="Thomas P.J."/>
            <person name="Mullikin J."/>
            <person name="Palmore T.N."/>
            <person name="Frank K.M."/>
            <person name="Segre J.A."/>
        </authorList>
    </citation>
    <scope>NUCLEOTIDE SEQUENCE</scope>
    <source>
        <strain evidence="6">ABOJV</strain>
    </source>
</reference>
<dbReference type="Proteomes" id="UP000286681">
    <property type="component" value="Unassembled WGS sequence"/>
</dbReference>
<dbReference type="InterPro" id="IPR036388">
    <property type="entry name" value="WH-like_DNA-bd_sf"/>
</dbReference>
<keyword evidence="8" id="KW-1185">Reference proteome</keyword>
<dbReference type="PANTHER" id="PTHR30118">
    <property type="entry name" value="HTH-TYPE TRANSCRIPTIONAL REGULATOR LEUO-RELATED"/>
    <property type="match status" value="1"/>
</dbReference>
<evidence type="ECO:0000313" key="7">
    <source>
        <dbReference type="EMBL" id="RSV03015.1"/>
    </source>
</evidence>
<dbReference type="InterPro" id="IPR000847">
    <property type="entry name" value="LysR_HTH_N"/>
</dbReference>
<dbReference type="GO" id="GO:0003700">
    <property type="term" value="F:DNA-binding transcription factor activity"/>
    <property type="evidence" value="ECO:0007669"/>
    <property type="project" value="InterPro"/>
</dbReference>
<dbReference type="PROSITE" id="PS50931">
    <property type="entry name" value="HTH_LYSR"/>
    <property type="match status" value="1"/>
</dbReference>
<evidence type="ECO:0000256" key="1">
    <source>
        <dbReference type="ARBA" id="ARBA00009437"/>
    </source>
</evidence>
<dbReference type="KEGG" id="skr:BRX40_06305"/>
<accession>A0A1L6J8D0</accession>
<evidence type="ECO:0000313" key="6">
    <source>
        <dbReference type="EMBL" id="APR52097.1"/>
    </source>
</evidence>
<dbReference type="AlphaFoldDB" id="A0A1L6J8D0"/>
<keyword evidence="4" id="KW-0804">Transcription</keyword>
<reference evidence="8" key="2">
    <citation type="submission" date="2016-12" db="EMBL/GenBank/DDBJ databases">
        <title>Whole genome sequencing of Sphingomonas sp. ABOJV.</title>
        <authorList>
            <person name="Conlan S."/>
            <person name="Thomas P.J."/>
            <person name="Mullikin J."/>
            <person name="Palmore T.N."/>
            <person name="Frank K.M."/>
            <person name="Segre J.A."/>
        </authorList>
    </citation>
    <scope>NUCLEOTIDE SEQUENCE [LARGE SCALE GENOMIC DNA]</scope>
    <source>
        <strain evidence="8">ABOJV</strain>
    </source>
</reference>
<feature type="domain" description="HTH lysR-type" evidence="5">
    <location>
        <begin position="1"/>
        <end position="60"/>
    </location>
</feature>
<dbReference type="InterPro" id="IPR036390">
    <property type="entry name" value="WH_DNA-bd_sf"/>
</dbReference>
<protein>
    <submittedName>
        <fullName evidence="6">LysR family transcriptional regulator</fullName>
    </submittedName>
</protein>
<dbReference type="InterPro" id="IPR050389">
    <property type="entry name" value="LysR-type_TF"/>
</dbReference>
<evidence type="ECO:0000313" key="8">
    <source>
        <dbReference type="Proteomes" id="UP000185161"/>
    </source>
</evidence>
<dbReference type="EMBL" id="QQWO01000008">
    <property type="protein sequence ID" value="RSV03015.1"/>
    <property type="molecule type" value="Genomic_DNA"/>
</dbReference>
<dbReference type="OrthoDB" id="8339333at2"/>
<name>A0A1L6J8D0_9SPHN</name>
<reference evidence="7 9" key="3">
    <citation type="submission" date="2018-07" db="EMBL/GenBank/DDBJ databases">
        <title>Genomic and Epidemiologic Investigation of an Indolent Hospital Outbreak.</title>
        <authorList>
            <person name="Johnson R.C."/>
            <person name="Deming C."/>
            <person name="Conlan S."/>
            <person name="Zellmer C.J."/>
            <person name="Michelin A.V."/>
            <person name="Lee-Lin S."/>
            <person name="Thomas P.J."/>
            <person name="Park M."/>
            <person name="Weingarten R.A."/>
            <person name="Less J."/>
            <person name="Dekker J.P."/>
            <person name="Frank K.M."/>
            <person name="Musser K.A."/>
            <person name="Mcquiston J.R."/>
            <person name="Henderson D.K."/>
            <person name="Lau A.F."/>
            <person name="Palmore T.N."/>
            <person name="Segre J.A."/>
        </authorList>
    </citation>
    <scope>NUCLEOTIDE SEQUENCE [LARGE SCALE GENOMIC DNA]</scope>
    <source>
        <strain evidence="7 9">SK-NIH.Env10_0317</strain>
    </source>
</reference>
<dbReference type="GO" id="GO:0003677">
    <property type="term" value="F:DNA binding"/>
    <property type="evidence" value="ECO:0007669"/>
    <property type="project" value="UniProtKB-KW"/>
</dbReference>
<evidence type="ECO:0000256" key="3">
    <source>
        <dbReference type="ARBA" id="ARBA00023125"/>
    </source>
</evidence>
<dbReference type="STRING" id="93064.BRX40_06305"/>
<evidence type="ECO:0000313" key="9">
    <source>
        <dbReference type="Proteomes" id="UP000286681"/>
    </source>
</evidence>
<evidence type="ECO:0000259" key="5">
    <source>
        <dbReference type="PROSITE" id="PS50931"/>
    </source>
</evidence>
<gene>
    <name evidence="6" type="ORF">BRX40_06305</name>
    <name evidence="7" type="ORF">CA257_11020</name>
</gene>
<proteinExistence type="inferred from homology"/>